<reference evidence="3 4" key="1">
    <citation type="submission" date="2018-06" db="EMBL/GenBank/DDBJ databases">
        <title>Genomic Encyclopedia of Archaeal and Bacterial Type Strains, Phase II (KMG-II): from individual species to whole genera.</title>
        <authorList>
            <person name="Goeker M."/>
        </authorList>
    </citation>
    <scope>NUCLEOTIDE SEQUENCE [LARGE SCALE GENOMIC DNA]</scope>
    <source>
        <strain evidence="3 4">DSM 22009</strain>
    </source>
</reference>
<dbReference type="AlphaFoldDB" id="A0A2W7NBG1"/>
<evidence type="ECO:0000313" key="3">
    <source>
        <dbReference type="EMBL" id="PZX10356.1"/>
    </source>
</evidence>
<accession>A0A2W7NBG1</accession>
<evidence type="ECO:0000313" key="4">
    <source>
        <dbReference type="Proteomes" id="UP000248916"/>
    </source>
</evidence>
<protein>
    <submittedName>
        <fullName evidence="3">Transposase IS66 family protein</fullName>
    </submittedName>
</protein>
<gene>
    <name evidence="3" type="ORF">LX81_04237</name>
</gene>
<name>A0A2W7NBG1_9RHOB</name>
<dbReference type="PANTHER" id="PTHR33678:SF1">
    <property type="entry name" value="BLL1576 PROTEIN"/>
    <property type="match status" value="1"/>
</dbReference>
<evidence type="ECO:0000256" key="1">
    <source>
        <dbReference type="SAM" id="MobiDB-lite"/>
    </source>
</evidence>
<dbReference type="InterPro" id="IPR052344">
    <property type="entry name" value="Transposase-related"/>
</dbReference>
<comment type="caution">
    <text evidence="3">The sequence shown here is derived from an EMBL/GenBank/DDBJ whole genome shotgun (WGS) entry which is preliminary data.</text>
</comment>
<proteinExistence type="predicted"/>
<dbReference type="PANTHER" id="PTHR33678">
    <property type="entry name" value="BLL1576 PROTEIN"/>
    <property type="match status" value="1"/>
</dbReference>
<dbReference type="Pfam" id="PF03050">
    <property type="entry name" value="DDE_Tnp_IS66"/>
    <property type="match status" value="1"/>
</dbReference>
<dbReference type="Proteomes" id="UP000248916">
    <property type="component" value="Unassembled WGS sequence"/>
</dbReference>
<evidence type="ECO:0000259" key="2">
    <source>
        <dbReference type="Pfam" id="PF03050"/>
    </source>
</evidence>
<keyword evidence="4" id="KW-1185">Reference proteome</keyword>
<feature type="region of interest" description="Disordered" evidence="1">
    <location>
        <begin position="240"/>
        <end position="262"/>
    </location>
</feature>
<feature type="domain" description="Transposase IS66 central" evidence="2">
    <location>
        <begin position="3"/>
        <end position="223"/>
    </location>
</feature>
<feature type="compositionally biased region" description="Pro residues" evidence="1">
    <location>
        <begin position="251"/>
        <end position="262"/>
    </location>
</feature>
<dbReference type="EMBL" id="QKZL01000047">
    <property type="protein sequence ID" value="PZX10356.1"/>
    <property type="molecule type" value="Genomic_DNA"/>
</dbReference>
<dbReference type="InterPro" id="IPR004291">
    <property type="entry name" value="Transposase_IS66_central"/>
</dbReference>
<organism evidence="3 4">
    <name type="scientific">Palleronia aestuarii</name>
    <dbReference type="NCBI Taxonomy" id="568105"/>
    <lineage>
        <taxon>Bacteria</taxon>
        <taxon>Pseudomonadati</taxon>
        <taxon>Pseudomonadota</taxon>
        <taxon>Alphaproteobacteria</taxon>
        <taxon>Rhodobacterales</taxon>
        <taxon>Roseobacteraceae</taxon>
        <taxon>Palleronia</taxon>
    </lineage>
</organism>
<sequence length="262" mass="28544">MTALLEPLSEAIGRHVLASRAIHADDTPVRMLAPGTGKTQTARLWIYVRDERPWAGPAPPSCGLSRPRRGHGPFGPLYRFSSDRKGAHPARHLAGFEGWMHADGYVGFEELYRSEGIRLAHVRRKFVDVHRSQGSAIAEEAIARIAELYAVEKAIRGSPPAERARARQEYAAPIFDALEAWLVEQLLALSGKTPLAAAIRYALNRLPRLRPYLTDGAIEINHNGPNVPCAAALSVARTGSSPARLRAGKPLPSPQPSSRPPS</sequence>